<dbReference type="KEGG" id="nps:KRR39_00590"/>
<protein>
    <submittedName>
        <fullName evidence="2">DUF4307 domain-containing protein</fullName>
    </submittedName>
</protein>
<evidence type="ECO:0000313" key="2">
    <source>
        <dbReference type="EMBL" id="QWZ08412.1"/>
    </source>
</evidence>
<dbReference type="RefSeq" id="WP_216939902.1">
    <property type="nucleotide sequence ID" value="NZ_CP077062.1"/>
</dbReference>
<dbReference type="Proteomes" id="UP000683575">
    <property type="component" value="Chromosome"/>
</dbReference>
<organism evidence="2 3">
    <name type="scientific">Nocardioides panacis</name>
    <dbReference type="NCBI Taxonomy" id="2849501"/>
    <lineage>
        <taxon>Bacteria</taxon>
        <taxon>Bacillati</taxon>
        <taxon>Actinomycetota</taxon>
        <taxon>Actinomycetes</taxon>
        <taxon>Propionibacteriales</taxon>
        <taxon>Nocardioidaceae</taxon>
        <taxon>Nocardioides</taxon>
    </lineage>
</organism>
<evidence type="ECO:0000313" key="3">
    <source>
        <dbReference type="Proteomes" id="UP000683575"/>
    </source>
</evidence>
<keyword evidence="3" id="KW-1185">Reference proteome</keyword>
<dbReference type="AlphaFoldDB" id="A0A975SZ06"/>
<keyword evidence="1" id="KW-0812">Transmembrane</keyword>
<dbReference type="InterPro" id="IPR025443">
    <property type="entry name" value="DUF4307"/>
</dbReference>
<evidence type="ECO:0000256" key="1">
    <source>
        <dbReference type="SAM" id="Phobius"/>
    </source>
</evidence>
<gene>
    <name evidence="2" type="ORF">KRR39_00590</name>
</gene>
<keyword evidence="1" id="KW-1133">Transmembrane helix</keyword>
<feature type="transmembrane region" description="Helical" evidence="1">
    <location>
        <begin position="21"/>
        <end position="43"/>
    </location>
</feature>
<dbReference type="EMBL" id="CP077062">
    <property type="protein sequence ID" value="QWZ08412.1"/>
    <property type="molecule type" value="Genomic_DNA"/>
</dbReference>
<name>A0A975SZ06_9ACTN</name>
<keyword evidence="1" id="KW-0472">Membrane</keyword>
<reference evidence="2" key="1">
    <citation type="submission" date="2021-06" db="EMBL/GenBank/DDBJ databases">
        <title>Complete genome sequence of Nocardioides sp. G188.</title>
        <authorList>
            <person name="Im W.-T."/>
        </authorList>
    </citation>
    <scope>NUCLEOTIDE SEQUENCE</scope>
    <source>
        <strain evidence="2">G188</strain>
    </source>
</reference>
<sequence>MSASASDLSERYGTPSRARRPLLVAGVVALAVVALAWLAWVVMFHARPQVTSQIVGFDIDGQHAAVARYTVVRRDPGVAASCLLRASAEDHSTVGELTVPVPPGPAKVVTLSSTVRTERRATSVDLVGCTSAGQRQAR</sequence>
<proteinExistence type="predicted"/>
<dbReference type="Pfam" id="PF14155">
    <property type="entry name" value="DUF4307"/>
    <property type="match status" value="1"/>
</dbReference>
<accession>A0A975SZ06</accession>